<sequence>MDIWTKNLSKDFERTEPYVPELLSVRPKVLRISNMFTHKECALLRWLMLEALIYFGDSSEMVTTRPGSVNSSSGFGGSAAHSTKDEGNLGKRPLMRMQDPDQLSFYFQEPPDFMIAMMQRVGAMVGVHPNNVEAIYHLYKPDAELANLHLDNFNKYLWPHRFMSASLFLDDYEDGGTVFPLFLDTISGDGEVGVSSVAQEHDEVRAWQRALNDAPMHSVASDTEAYAHRRVDSRELGEFRQRVLQAAKDMCRLGRPAQIPVLPAKGTMYLWFNYLDNGEDDVRTIHGGCSSSASYKMIGTMFLRDGSGPFREHDSFWNPAVKKGDEAEEVRRTIEATQASHFRFNHIAALFDLERQSVFELHGGAEAVRLARFQHLYTDVLIQQEADGRLYSQYAGMLQQYPPDSEGYVYADLLLMWTPVLMAQKGRSCCTRKNLSDHFWHLLGKSLRESVDSWLQQTGTMPTTQEVDEHKSKLVEGYFIENINISAHPLKSCTINGRTSVALMILMYVECDVRIWPAEASADPHGVTPTSVELYPATLRYRAADNWVAVLSLAWCSARNFSHSLPSLHDVSCFLCTNPGYPSGWLLCVLNAAPSRGQDMQDFVLHVSL</sequence>
<evidence type="ECO:0000313" key="3">
    <source>
        <dbReference type="Proteomes" id="UP000186817"/>
    </source>
</evidence>
<dbReference type="Proteomes" id="UP000186817">
    <property type="component" value="Unassembled WGS sequence"/>
</dbReference>
<gene>
    <name evidence="2" type="ORF">AK812_SmicGene23662</name>
</gene>
<evidence type="ECO:0000256" key="1">
    <source>
        <dbReference type="SAM" id="MobiDB-lite"/>
    </source>
</evidence>
<dbReference type="OrthoDB" id="417245at2759"/>
<protein>
    <recommendedName>
        <fullName evidence="4">Prolyl 4-hydroxylase alpha subunit domain-containing protein</fullName>
    </recommendedName>
</protein>
<dbReference type="AlphaFoldDB" id="A0A1Q9DGN2"/>
<reference evidence="2 3" key="1">
    <citation type="submission" date="2016-02" db="EMBL/GenBank/DDBJ databases">
        <title>Genome analysis of coral dinoflagellate symbionts highlights evolutionary adaptations to a symbiotic lifestyle.</title>
        <authorList>
            <person name="Aranda M."/>
            <person name="Li Y."/>
            <person name="Liew Y.J."/>
            <person name="Baumgarten S."/>
            <person name="Simakov O."/>
            <person name="Wilson M."/>
            <person name="Piel J."/>
            <person name="Ashoor H."/>
            <person name="Bougouffa S."/>
            <person name="Bajic V.B."/>
            <person name="Ryu T."/>
            <person name="Ravasi T."/>
            <person name="Bayer T."/>
            <person name="Micklem G."/>
            <person name="Kim H."/>
            <person name="Bhak J."/>
            <person name="Lajeunesse T.C."/>
            <person name="Voolstra C.R."/>
        </authorList>
    </citation>
    <scope>NUCLEOTIDE SEQUENCE [LARGE SCALE GENOMIC DNA]</scope>
    <source>
        <strain evidence="2 3">CCMP2467</strain>
    </source>
</reference>
<comment type="caution">
    <text evidence="2">The sequence shown here is derived from an EMBL/GenBank/DDBJ whole genome shotgun (WGS) entry which is preliminary data.</text>
</comment>
<proteinExistence type="predicted"/>
<keyword evidence="3" id="KW-1185">Reference proteome</keyword>
<name>A0A1Q9DGN2_SYMMI</name>
<organism evidence="2 3">
    <name type="scientific">Symbiodinium microadriaticum</name>
    <name type="common">Dinoflagellate</name>
    <name type="synonym">Zooxanthella microadriatica</name>
    <dbReference type="NCBI Taxonomy" id="2951"/>
    <lineage>
        <taxon>Eukaryota</taxon>
        <taxon>Sar</taxon>
        <taxon>Alveolata</taxon>
        <taxon>Dinophyceae</taxon>
        <taxon>Suessiales</taxon>
        <taxon>Symbiodiniaceae</taxon>
        <taxon>Symbiodinium</taxon>
    </lineage>
</organism>
<evidence type="ECO:0000313" key="2">
    <source>
        <dbReference type="EMBL" id="OLP94347.1"/>
    </source>
</evidence>
<evidence type="ECO:0008006" key="4">
    <source>
        <dbReference type="Google" id="ProtNLM"/>
    </source>
</evidence>
<feature type="region of interest" description="Disordered" evidence="1">
    <location>
        <begin position="66"/>
        <end position="93"/>
    </location>
</feature>
<accession>A0A1Q9DGN2</accession>
<dbReference type="EMBL" id="LSRX01000547">
    <property type="protein sequence ID" value="OLP94347.1"/>
    <property type="molecule type" value="Genomic_DNA"/>
</dbReference>
<dbReference type="Gene3D" id="2.60.120.620">
    <property type="entry name" value="q2cbj1_9rhob like domain"/>
    <property type="match status" value="1"/>
</dbReference>